<name>X0ZT90_9ZZZZ</name>
<comment type="caution">
    <text evidence="1">The sequence shown here is derived from an EMBL/GenBank/DDBJ whole genome shotgun (WGS) entry which is preliminary data.</text>
</comment>
<dbReference type="AlphaFoldDB" id="X0ZT90"/>
<protein>
    <submittedName>
        <fullName evidence="1">Uncharacterized protein</fullName>
    </submittedName>
</protein>
<evidence type="ECO:0000313" key="1">
    <source>
        <dbReference type="EMBL" id="GAG73035.1"/>
    </source>
</evidence>
<organism evidence="1">
    <name type="scientific">marine sediment metagenome</name>
    <dbReference type="NCBI Taxonomy" id="412755"/>
    <lineage>
        <taxon>unclassified sequences</taxon>
        <taxon>metagenomes</taxon>
        <taxon>ecological metagenomes</taxon>
    </lineage>
</organism>
<reference evidence="1" key="1">
    <citation type="journal article" date="2014" name="Front. Microbiol.">
        <title>High frequency of phylogenetically diverse reductive dehalogenase-homologous genes in deep subseafloor sedimentary metagenomes.</title>
        <authorList>
            <person name="Kawai M."/>
            <person name="Futagami T."/>
            <person name="Toyoda A."/>
            <person name="Takaki Y."/>
            <person name="Nishi S."/>
            <person name="Hori S."/>
            <person name="Arai W."/>
            <person name="Tsubouchi T."/>
            <person name="Morono Y."/>
            <person name="Uchiyama I."/>
            <person name="Ito T."/>
            <person name="Fujiyama A."/>
            <person name="Inagaki F."/>
            <person name="Takami H."/>
        </authorList>
    </citation>
    <scope>NUCLEOTIDE SEQUENCE</scope>
    <source>
        <strain evidence="1">Expedition CK06-06</strain>
    </source>
</reference>
<gene>
    <name evidence="1" type="ORF">S01H4_09089</name>
</gene>
<proteinExistence type="predicted"/>
<sequence>MASKSYDNNELVSETTCDLIEYNIEIDDSLFKQPPDDVVIDAKSFGFTDIEEANDIYEAEKKAGYKIPIPKYIPEEYNLFLITIYPEREGVNIYNRYGKLLRTEDRKDPYRQVSVYYTLNKEEGNITYF</sequence>
<accession>X0ZT90</accession>
<dbReference type="EMBL" id="BART01003223">
    <property type="protein sequence ID" value="GAG73035.1"/>
    <property type="molecule type" value="Genomic_DNA"/>
</dbReference>
<feature type="non-terminal residue" evidence="1">
    <location>
        <position position="129"/>
    </location>
</feature>